<protein>
    <submittedName>
        <fullName evidence="1">Tail protein X</fullName>
    </submittedName>
</protein>
<gene>
    <name evidence="1" type="ORF">JZM24_00690</name>
</gene>
<evidence type="ECO:0000313" key="1">
    <source>
        <dbReference type="EMBL" id="MBT9431056.1"/>
    </source>
</evidence>
<comment type="caution">
    <text evidence="1">The sequence shown here is derived from an EMBL/GenBank/DDBJ whole genome shotgun (WGS) entry which is preliminary data.</text>
</comment>
<accession>A0ABS5Y7S4</accession>
<dbReference type="Pfam" id="PF05489">
    <property type="entry name" value="Phage_tail_X"/>
    <property type="match status" value="1"/>
</dbReference>
<dbReference type="InterPro" id="IPR008861">
    <property type="entry name" value="GpX-like"/>
</dbReference>
<dbReference type="EMBL" id="JAFJYC010000001">
    <property type="protein sequence ID" value="MBT9431056.1"/>
    <property type="molecule type" value="Genomic_DNA"/>
</dbReference>
<proteinExistence type="predicted"/>
<evidence type="ECO:0000313" key="2">
    <source>
        <dbReference type="Proteomes" id="UP000811282"/>
    </source>
</evidence>
<sequence length="67" mass="7450">MKIHAGQHDTVDALCQRYYGRTQGVTEWVLQHNPGLAEVGPFLPHGYPVALPDQVGEAPLQTVQLWD</sequence>
<organism evidence="1 2">
    <name type="scientific">Candidatus Sodalis endolongispinus</name>
    <dbReference type="NCBI Taxonomy" id="2812662"/>
    <lineage>
        <taxon>Bacteria</taxon>
        <taxon>Pseudomonadati</taxon>
        <taxon>Pseudomonadota</taxon>
        <taxon>Gammaproteobacteria</taxon>
        <taxon>Enterobacterales</taxon>
        <taxon>Bruguierivoracaceae</taxon>
        <taxon>Sodalis</taxon>
    </lineage>
</organism>
<dbReference type="RefSeq" id="WP_215668236.1">
    <property type="nucleotide sequence ID" value="NZ_JAFJYC010000001.1"/>
</dbReference>
<dbReference type="Proteomes" id="UP000811282">
    <property type="component" value="Unassembled WGS sequence"/>
</dbReference>
<keyword evidence="2" id="KW-1185">Reference proteome</keyword>
<name>A0ABS5Y7S4_9GAMM</name>
<reference evidence="1 2" key="1">
    <citation type="journal article" date="2021" name="Genome Biol. Evol.">
        <title>The evolution of interdependence in a four-way mealybug symbiosis.</title>
        <authorList>
            <person name="Garber A.I."/>
            <person name="Kupper M."/>
            <person name="Laetsch D.R."/>
            <person name="Weldon S.R."/>
            <person name="Ladinsky M.S."/>
            <person name="Bjorkman P.J."/>
            <person name="McCutcheon J.P."/>
        </authorList>
    </citation>
    <scope>NUCLEOTIDE SEQUENCE [LARGE SCALE GENOMIC DNA]</scope>
    <source>
        <strain evidence="1">SOD</strain>
    </source>
</reference>